<name>A0ABM6GDZ9_9BACT</name>
<accession>A0ABM6GDZ9</accession>
<protein>
    <submittedName>
        <fullName evidence="1">Uncharacterized protein</fullName>
    </submittedName>
</protein>
<dbReference type="Proteomes" id="UP000185490">
    <property type="component" value="Chromosome"/>
</dbReference>
<reference evidence="1 2" key="1">
    <citation type="submission" date="2014-02" db="EMBL/GenBank/DDBJ databases">
        <title>Diversity of Thermotogales isolates from hydrothermal vents.</title>
        <authorList>
            <person name="Haverkamp T.H.A."/>
            <person name="Lossouarn J."/>
            <person name="Geslin C."/>
            <person name="Nesbo C.L."/>
        </authorList>
    </citation>
    <scope>NUCLEOTIDE SEQUENCE [LARGE SCALE GENOMIC DNA]</scope>
    <source>
        <strain evidence="1 2">431</strain>
    </source>
</reference>
<dbReference type="RefSeq" id="WP_012057070.1">
    <property type="nucleotide sequence ID" value="NZ_CP007389.1"/>
</dbReference>
<sequence length="130" mass="15330">MLNATVEWYIFLKKDYQKTLDLFYVVNYIRHDYYNRGISPIKLKNSKNISFVERLKSGEEKKVTYKIIDTKEGMFLKREVNGRGNYLGPFKTSIKFEDAVDVVYIVTEKGKFIIPKAPVKYKILKILVSF</sequence>
<evidence type="ECO:0000313" key="2">
    <source>
        <dbReference type="Proteomes" id="UP000185490"/>
    </source>
</evidence>
<keyword evidence="2" id="KW-1185">Reference proteome</keyword>
<proteinExistence type="predicted"/>
<evidence type="ECO:0000313" key="1">
    <source>
        <dbReference type="EMBL" id="APT73839.1"/>
    </source>
</evidence>
<organism evidence="1 2">
    <name type="scientific">Thermosipho melanesiensis</name>
    <dbReference type="NCBI Taxonomy" id="46541"/>
    <lineage>
        <taxon>Bacteria</taxon>
        <taxon>Thermotogati</taxon>
        <taxon>Thermotogota</taxon>
        <taxon>Thermotogae</taxon>
        <taxon>Thermotogales</taxon>
        <taxon>Fervidobacteriaceae</taxon>
        <taxon>Thermosipho</taxon>
    </lineage>
</organism>
<gene>
    <name evidence="1" type="ORF">BW47_04560</name>
</gene>
<dbReference type="EMBL" id="CP007389">
    <property type="protein sequence ID" value="APT73839.1"/>
    <property type="molecule type" value="Genomic_DNA"/>
</dbReference>